<dbReference type="EMBL" id="BSDE01000002">
    <property type="protein sequence ID" value="GLH72843.1"/>
    <property type="molecule type" value="Genomic_DNA"/>
</dbReference>
<keyword evidence="6" id="KW-0472">Membrane</keyword>
<evidence type="ECO:0000256" key="3">
    <source>
        <dbReference type="ARBA" id="ARBA00022452"/>
    </source>
</evidence>
<accession>A0ABQ5QE53</accession>
<comment type="caution">
    <text evidence="8">The sequence shown here is derived from an EMBL/GenBank/DDBJ whole genome shotgun (WGS) entry which is preliminary data.</text>
</comment>
<evidence type="ECO:0000313" key="8">
    <source>
        <dbReference type="EMBL" id="GLH72843.1"/>
    </source>
</evidence>
<dbReference type="Proteomes" id="UP001165069">
    <property type="component" value="Unassembled WGS sequence"/>
</dbReference>
<gene>
    <name evidence="8" type="ORF">GETHLI_13450</name>
</gene>
<dbReference type="Pfam" id="PF03349">
    <property type="entry name" value="Toluene_X"/>
    <property type="match status" value="1"/>
</dbReference>
<evidence type="ECO:0000256" key="6">
    <source>
        <dbReference type="ARBA" id="ARBA00023136"/>
    </source>
</evidence>
<keyword evidence="9" id="KW-1185">Reference proteome</keyword>
<dbReference type="PANTHER" id="PTHR35093:SF8">
    <property type="entry name" value="OUTER MEMBRANE PROTEIN NMB0088-RELATED"/>
    <property type="match status" value="1"/>
</dbReference>
<sequence length="484" mass="52647">MKRNLLLYSLVLGALPLGAGGIFYNSNQSAEYFRTFDRNSAIDNADIVYYNMAGTVKLGQGWTFNLSNQSIFQKATVETKGNPVVGDRTYTSNNPVLLVPNLYAAYRTGDWAFFSGIETIGATAVRDWKNGLPTLDLYGKQMAGYGGLKSNLIGMDAAAASLASGHTLAQAQAAGVAAGLSADYFTAQSTLKGSSYYMAWRHGAAYRLNDYVSLALAGRLVTARQDIVGRVDAACTYNQNGHDLRSQSLAIVDTTAKANGYSGEIGIDLFPSERVVMNLTYEDSTKLNFTTRVRDGKDGNGLFVDGQQGHLDLPKVLRFGLGVQVTPDLRASVGANRYFEGSVDFSMLNNPANHNDYTKDYKDTTEESAALEYRLSAPWLLSFGVNFNQIGQKKASTIDTSIPGAHANYVSIGAGFQYTANDQWKFNLGVGHTRFTSTYENADVQGDQALQAAFQTQGVAINPRKAYDKQYLIVAFGVNYRFAK</sequence>
<evidence type="ECO:0000256" key="2">
    <source>
        <dbReference type="ARBA" id="ARBA00008163"/>
    </source>
</evidence>
<evidence type="ECO:0000313" key="9">
    <source>
        <dbReference type="Proteomes" id="UP001165069"/>
    </source>
</evidence>
<dbReference type="SUPFAM" id="SSF56935">
    <property type="entry name" value="Porins"/>
    <property type="match status" value="1"/>
</dbReference>
<evidence type="ECO:0000256" key="1">
    <source>
        <dbReference type="ARBA" id="ARBA00004571"/>
    </source>
</evidence>
<evidence type="ECO:0000256" key="5">
    <source>
        <dbReference type="ARBA" id="ARBA00022729"/>
    </source>
</evidence>
<keyword evidence="4" id="KW-0812">Transmembrane</keyword>
<name>A0ABQ5QE53_9BACT</name>
<dbReference type="Gene3D" id="2.40.160.60">
    <property type="entry name" value="Outer membrane protein transport protein (OMPP1/FadL/TodX)"/>
    <property type="match status" value="1"/>
</dbReference>
<evidence type="ECO:0000256" key="7">
    <source>
        <dbReference type="ARBA" id="ARBA00023237"/>
    </source>
</evidence>
<comment type="similarity">
    <text evidence="2">Belongs to the OmpP1/FadL family.</text>
</comment>
<dbReference type="PANTHER" id="PTHR35093">
    <property type="entry name" value="OUTER MEMBRANE PROTEIN NMB0088-RELATED"/>
    <property type="match status" value="1"/>
</dbReference>
<proteinExistence type="inferred from homology"/>
<keyword evidence="3" id="KW-1134">Transmembrane beta strand</keyword>
<dbReference type="InterPro" id="IPR005017">
    <property type="entry name" value="OMPP1/FadL/TodX"/>
</dbReference>
<comment type="subcellular location">
    <subcellularLocation>
        <location evidence="1">Cell outer membrane</location>
        <topology evidence="1">Multi-pass membrane protein</topology>
    </subcellularLocation>
</comment>
<reference evidence="8 9" key="1">
    <citation type="journal article" date="2023" name="Antonie Van Leeuwenhoek">
        <title>Mesoterricola silvestris gen. nov., sp. nov., Mesoterricola sediminis sp. nov., Geothrix oryzae sp. nov., Geothrix edaphica sp. nov., Geothrix rubra sp. nov., and Geothrix limicola sp. nov., six novel members of Acidobacteriota isolated from soils.</title>
        <authorList>
            <person name="Itoh H."/>
            <person name="Sugisawa Y."/>
            <person name="Mise K."/>
            <person name="Xu Z."/>
            <person name="Kuniyasu M."/>
            <person name="Ushijima N."/>
            <person name="Kawano K."/>
            <person name="Kobayashi E."/>
            <person name="Shiratori Y."/>
            <person name="Masuda Y."/>
            <person name="Senoo K."/>
        </authorList>
    </citation>
    <scope>NUCLEOTIDE SEQUENCE [LARGE SCALE GENOMIC DNA]</scope>
    <source>
        <strain evidence="8 9">Red804</strain>
    </source>
</reference>
<keyword evidence="7" id="KW-0998">Cell outer membrane</keyword>
<organism evidence="8 9">
    <name type="scientific">Geothrix limicola</name>
    <dbReference type="NCBI Taxonomy" id="2927978"/>
    <lineage>
        <taxon>Bacteria</taxon>
        <taxon>Pseudomonadati</taxon>
        <taxon>Acidobacteriota</taxon>
        <taxon>Holophagae</taxon>
        <taxon>Holophagales</taxon>
        <taxon>Holophagaceae</taxon>
        <taxon>Geothrix</taxon>
    </lineage>
</organism>
<evidence type="ECO:0000256" key="4">
    <source>
        <dbReference type="ARBA" id="ARBA00022692"/>
    </source>
</evidence>
<keyword evidence="5" id="KW-0732">Signal</keyword>
<dbReference type="RefSeq" id="WP_285573008.1">
    <property type="nucleotide sequence ID" value="NZ_BSDE01000002.1"/>
</dbReference>
<protein>
    <submittedName>
        <fullName evidence="8">Membrane protein</fullName>
    </submittedName>
</protein>